<dbReference type="NCBIfam" id="NF000736">
    <property type="entry name" value="PRK00043.2-3"/>
    <property type="match status" value="1"/>
</dbReference>
<keyword evidence="2 9" id="KW-0808">Transferase</keyword>
<comment type="cofactor">
    <cofactor evidence="9">
        <name>Mg(2+)</name>
        <dbReference type="ChEBI" id="CHEBI:18420"/>
    </cofactor>
    <text evidence="9">Binds 1 Mg(2+) ion per subunit.</text>
</comment>
<evidence type="ECO:0000256" key="10">
    <source>
        <dbReference type="RuleBase" id="RU003826"/>
    </source>
</evidence>
<evidence type="ECO:0000313" key="14">
    <source>
        <dbReference type="Proteomes" id="UP001059844"/>
    </source>
</evidence>
<feature type="binding site" evidence="9">
    <location>
        <position position="66"/>
    </location>
    <ligand>
        <name>Mg(2+)</name>
        <dbReference type="ChEBI" id="CHEBI:18420"/>
    </ligand>
</feature>
<feature type="binding site" evidence="9">
    <location>
        <begin position="33"/>
        <end position="37"/>
    </location>
    <ligand>
        <name>4-amino-2-methyl-5-(diphosphooxymethyl)pyrimidine</name>
        <dbReference type="ChEBI" id="CHEBI:57841"/>
    </ligand>
</feature>
<evidence type="ECO:0000256" key="8">
    <source>
        <dbReference type="ARBA" id="ARBA00047883"/>
    </source>
</evidence>
<comment type="function">
    <text evidence="9">Condenses 4-methyl-5-(beta-hydroxyethyl)thiazole monophosphate (THZ-P) and 2-methyl-4-amino-5-hydroxymethyl pyrimidine pyrophosphate (HMP-PP) to form thiamine monophosphate (TMP).</text>
</comment>
<feature type="binding site" evidence="9">
    <location>
        <position position="104"/>
    </location>
    <ligand>
        <name>4-amino-2-methyl-5-(diphosphooxymethyl)pyrimidine</name>
        <dbReference type="ChEBI" id="CHEBI:57841"/>
    </ligand>
</feature>
<evidence type="ECO:0000256" key="11">
    <source>
        <dbReference type="RuleBase" id="RU004253"/>
    </source>
</evidence>
<comment type="pathway">
    <text evidence="1 9 11">Cofactor biosynthesis; thiamine diphosphate biosynthesis; thiamine phosphate from 4-amino-2-methyl-5-diphosphomethylpyrimidine and 4-methyl-5-(2-phosphoethyl)-thiazole: step 1/1.</text>
</comment>
<feature type="binding site" evidence="9">
    <location>
        <position position="166"/>
    </location>
    <ligand>
        <name>2-[(2R,5Z)-2-carboxy-4-methylthiazol-5(2H)-ylidene]ethyl phosphate</name>
        <dbReference type="ChEBI" id="CHEBI:62899"/>
    </ligand>
</feature>
<comment type="similarity">
    <text evidence="9 10">Belongs to the thiamine-phosphate synthase family.</text>
</comment>
<evidence type="ECO:0000256" key="3">
    <source>
        <dbReference type="ARBA" id="ARBA00022723"/>
    </source>
</evidence>
<accession>A0ABY5IUX9</accession>
<dbReference type="Proteomes" id="UP001059844">
    <property type="component" value="Chromosome"/>
</dbReference>
<sequence length="210" mass="23488">MHNKLQYISQGNTLNEQLFHIESVLHNGGKWIQVRFKNGTEKERYLLAESAKKSCKKHNATLIINDDVALAKEINADGVHLGLDDMAISKARLILGKEKIIGGTANTLQDVFQRYHEKCDYIGLGPFRFTDTKQQLSPILGHNGYFTIMQLLNDLDYTIPVYAIGGITLNDIDSLLETGIHGIAVSGMITNNSNQKQLLTQLNQKLYESS</sequence>
<organism evidence="13 14">
    <name type="scientific">Flavobacterium cerinum</name>
    <dbReference type="NCBI Taxonomy" id="2502784"/>
    <lineage>
        <taxon>Bacteria</taxon>
        <taxon>Pseudomonadati</taxon>
        <taxon>Bacteroidota</taxon>
        <taxon>Flavobacteriia</taxon>
        <taxon>Flavobacteriales</taxon>
        <taxon>Flavobacteriaceae</taxon>
        <taxon>Flavobacterium</taxon>
    </lineage>
</organism>
<dbReference type="Pfam" id="PF02581">
    <property type="entry name" value="TMP-TENI"/>
    <property type="match status" value="1"/>
</dbReference>
<dbReference type="InterPro" id="IPR022998">
    <property type="entry name" value="ThiamineP_synth_TenI"/>
</dbReference>
<comment type="catalytic activity">
    <reaction evidence="6 9 10">
        <text>4-methyl-5-(2-phosphooxyethyl)-thiazole + 4-amino-2-methyl-5-(diphosphooxymethyl)pyrimidine + H(+) = thiamine phosphate + diphosphate</text>
        <dbReference type="Rhea" id="RHEA:22328"/>
        <dbReference type="ChEBI" id="CHEBI:15378"/>
        <dbReference type="ChEBI" id="CHEBI:33019"/>
        <dbReference type="ChEBI" id="CHEBI:37575"/>
        <dbReference type="ChEBI" id="CHEBI:57841"/>
        <dbReference type="ChEBI" id="CHEBI:58296"/>
        <dbReference type="EC" id="2.5.1.3"/>
    </reaction>
</comment>
<dbReference type="EC" id="2.5.1.3" evidence="9"/>
<keyword evidence="5 9" id="KW-0784">Thiamine biosynthesis</keyword>
<dbReference type="InterPro" id="IPR013785">
    <property type="entry name" value="Aldolase_TIM"/>
</dbReference>
<evidence type="ECO:0000256" key="6">
    <source>
        <dbReference type="ARBA" id="ARBA00047334"/>
    </source>
</evidence>
<dbReference type="PANTHER" id="PTHR20857">
    <property type="entry name" value="THIAMINE-PHOSPHATE PYROPHOSPHORYLASE"/>
    <property type="match status" value="1"/>
</dbReference>
<evidence type="ECO:0000256" key="9">
    <source>
        <dbReference type="HAMAP-Rule" id="MF_00097"/>
    </source>
</evidence>
<keyword evidence="3 9" id="KW-0479">Metal-binding</keyword>
<dbReference type="InterPro" id="IPR036206">
    <property type="entry name" value="ThiamineP_synth_sf"/>
</dbReference>
<gene>
    <name evidence="9" type="primary">thiE</name>
    <name evidence="13" type="ORF">NOX80_05390</name>
</gene>
<feature type="binding site" evidence="9">
    <location>
        <position position="65"/>
    </location>
    <ligand>
        <name>4-amino-2-methyl-5-(diphosphooxymethyl)pyrimidine</name>
        <dbReference type="ChEBI" id="CHEBI:57841"/>
    </ligand>
</feature>
<evidence type="ECO:0000256" key="5">
    <source>
        <dbReference type="ARBA" id="ARBA00022977"/>
    </source>
</evidence>
<evidence type="ECO:0000256" key="1">
    <source>
        <dbReference type="ARBA" id="ARBA00005165"/>
    </source>
</evidence>
<feature type="domain" description="Thiamine phosphate synthase/TenI" evidence="12">
    <location>
        <begin position="15"/>
        <end position="188"/>
    </location>
</feature>
<evidence type="ECO:0000313" key="13">
    <source>
        <dbReference type="EMBL" id="UUC46632.1"/>
    </source>
</evidence>
<evidence type="ECO:0000259" key="12">
    <source>
        <dbReference type="Pfam" id="PF02581"/>
    </source>
</evidence>
<protein>
    <recommendedName>
        <fullName evidence="9">Thiamine-phosphate synthase</fullName>
        <shortName evidence="9">TP synthase</shortName>
        <shortName evidence="9">TPS</shortName>
        <ecNumber evidence="9">2.5.1.3</ecNumber>
    </recommendedName>
    <alternativeName>
        <fullName evidence="9">Thiamine-phosphate pyrophosphorylase</fullName>
        <shortName evidence="9">TMP pyrophosphorylase</shortName>
        <shortName evidence="9">TMP-PPase</shortName>
    </alternativeName>
</protein>
<dbReference type="PANTHER" id="PTHR20857:SF15">
    <property type="entry name" value="THIAMINE-PHOSPHATE SYNTHASE"/>
    <property type="match status" value="1"/>
</dbReference>
<dbReference type="EMBL" id="CP101751">
    <property type="protein sequence ID" value="UUC46632.1"/>
    <property type="molecule type" value="Genomic_DNA"/>
</dbReference>
<comment type="caution">
    <text evidence="9">Lacks conserved residue(s) required for the propagation of feature annotation.</text>
</comment>
<proteinExistence type="inferred from homology"/>
<comment type="catalytic activity">
    <reaction evidence="8 9 10">
        <text>2-[(2R,5Z)-2-carboxy-4-methylthiazol-5(2H)-ylidene]ethyl phosphate + 4-amino-2-methyl-5-(diphosphooxymethyl)pyrimidine + 2 H(+) = thiamine phosphate + CO2 + diphosphate</text>
        <dbReference type="Rhea" id="RHEA:47844"/>
        <dbReference type="ChEBI" id="CHEBI:15378"/>
        <dbReference type="ChEBI" id="CHEBI:16526"/>
        <dbReference type="ChEBI" id="CHEBI:33019"/>
        <dbReference type="ChEBI" id="CHEBI:37575"/>
        <dbReference type="ChEBI" id="CHEBI:57841"/>
        <dbReference type="ChEBI" id="CHEBI:62899"/>
        <dbReference type="EC" id="2.5.1.3"/>
    </reaction>
</comment>
<comment type="catalytic activity">
    <reaction evidence="7 9 10">
        <text>2-(2-carboxy-4-methylthiazol-5-yl)ethyl phosphate + 4-amino-2-methyl-5-(diphosphooxymethyl)pyrimidine + 2 H(+) = thiamine phosphate + CO2 + diphosphate</text>
        <dbReference type="Rhea" id="RHEA:47848"/>
        <dbReference type="ChEBI" id="CHEBI:15378"/>
        <dbReference type="ChEBI" id="CHEBI:16526"/>
        <dbReference type="ChEBI" id="CHEBI:33019"/>
        <dbReference type="ChEBI" id="CHEBI:37575"/>
        <dbReference type="ChEBI" id="CHEBI:57841"/>
        <dbReference type="ChEBI" id="CHEBI:62890"/>
        <dbReference type="EC" id="2.5.1.3"/>
    </reaction>
</comment>
<dbReference type="CDD" id="cd00564">
    <property type="entry name" value="TMP_TenI"/>
    <property type="match status" value="1"/>
</dbReference>
<dbReference type="NCBIfam" id="TIGR00693">
    <property type="entry name" value="thiE"/>
    <property type="match status" value="1"/>
</dbReference>
<dbReference type="RefSeq" id="WP_256552293.1">
    <property type="nucleotide sequence ID" value="NZ_CP101751.1"/>
</dbReference>
<dbReference type="SUPFAM" id="SSF51391">
    <property type="entry name" value="Thiamin phosphate synthase"/>
    <property type="match status" value="1"/>
</dbReference>
<keyword evidence="4 9" id="KW-0460">Magnesium</keyword>
<evidence type="ECO:0000256" key="7">
    <source>
        <dbReference type="ARBA" id="ARBA00047851"/>
    </source>
</evidence>
<feature type="binding site" evidence="9">
    <location>
        <position position="85"/>
    </location>
    <ligand>
        <name>Mg(2+)</name>
        <dbReference type="ChEBI" id="CHEBI:18420"/>
    </ligand>
</feature>
<evidence type="ECO:0000256" key="4">
    <source>
        <dbReference type="ARBA" id="ARBA00022842"/>
    </source>
</evidence>
<evidence type="ECO:0000256" key="2">
    <source>
        <dbReference type="ARBA" id="ARBA00022679"/>
    </source>
</evidence>
<dbReference type="Gene3D" id="3.20.20.70">
    <property type="entry name" value="Aldolase class I"/>
    <property type="match status" value="1"/>
</dbReference>
<reference evidence="13" key="1">
    <citation type="submission" date="2022-07" db="EMBL/GenBank/DDBJ databases">
        <title>Isolation, identification, and degradation of a PFOSA degrading strain from sewage treatment plant.</title>
        <authorList>
            <person name="Zhang L."/>
            <person name="Huo Y."/>
        </authorList>
    </citation>
    <scope>NUCLEOTIDE SEQUENCE</scope>
    <source>
        <strain evidence="13">C1</strain>
    </source>
</reference>
<name>A0ABY5IUX9_9FLAO</name>
<feature type="binding site" evidence="9">
    <location>
        <position position="133"/>
    </location>
    <ligand>
        <name>4-amino-2-methyl-5-(diphosphooxymethyl)pyrimidine</name>
        <dbReference type="ChEBI" id="CHEBI:57841"/>
    </ligand>
</feature>
<feature type="binding site" evidence="9">
    <location>
        <begin position="130"/>
        <end position="132"/>
    </location>
    <ligand>
        <name>2-[(2R,5Z)-2-carboxy-4-methylthiazol-5(2H)-ylidene]ethyl phosphate</name>
        <dbReference type="ChEBI" id="CHEBI:62899"/>
    </ligand>
</feature>
<dbReference type="HAMAP" id="MF_00097">
    <property type="entry name" value="TMP_synthase"/>
    <property type="match status" value="1"/>
</dbReference>
<keyword evidence="14" id="KW-1185">Reference proteome</keyword>
<dbReference type="InterPro" id="IPR034291">
    <property type="entry name" value="TMP_synthase"/>
</dbReference>
<dbReference type="GO" id="GO:0004789">
    <property type="term" value="F:thiamine-phosphate diphosphorylase activity"/>
    <property type="evidence" value="ECO:0007669"/>
    <property type="project" value="UniProtKB-EC"/>
</dbReference>